<dbReference type="PATRIC" id="fig|1150625.3.peg.211"/>
<name>A0A147KCF1_9BACI</name>
<keyword evidence="1" id="KW-0472">Membrane</keyword>
<feature type="transmembrane region" description="Helical" evidence="1">
    <location>
        <begin position="92"/>
        <end position="111"/>
    </location>
</feature>
<dbReference type="Proteomes" id="UP000074108">
    <property type="component" value="Unassembled WGS sequence"/>
</dbReference>
<dbReference type="RefSeq" id="WP_059350042.1">
    <property type="nucleotide sequence ID" value="NZ_LDYG01000002.1"/>
</dbReference>
<keyword evidence="1" id="KW-1133">Transmembrane helix</keyword>
<evidence type="ECO:0000256" key="1">
    <source>
        <dbReference type="SAM" id="Phobius"/>
    </source>
</evidence>
<keyword evidence="3" id="KW-1185">Reference proteome</keyword>
<dbReference type="EMBL" id="LDYG01000002">
    <property type="protein sequence ID" value="KUP09244.1"/>
    <property type="molecule type" value="Genomic_DNA"/>
</dbReference>
<feature type="transmembrane region" description="Helical" evidence="1">
    <location>
        <begin position="151"/>
        <end position="170"/>
    </location>
</feature>
<reference evidence="2 3" key="1">
    <citation type="journal article" date="2016" name="Front. Microbiol.">
        <title>Microevolution Analysis of Bacillus coahuilensis Unveils Differences in Phosphorus Acquisition Strategies and Their Regulation.</title>
        <authorList>
            <person name="Gomez-Lunar Z."/>
            <person name="Hernandez-Gonzalez I."/>
            <person name="Rodriguez-Torres M.D."/>
            <person name="Souza V."/>
            <person name="Olmedo-Alvarez G."/>
        </authorList>
    </citation>
    <scope>NUCLEOTIDE SEQUENCE [LARGE SCALE GENOMIC DNA]</scope>
    <source>
        <strain evidence="3">p1.1.43</strain>
    </source>
</reference>
<keyword evidence="1" id="KW-0812">Transmembrane</keyword>
<protein>
    <submittedName>
        <fullName evidence="2">Uncharacterized protein</fullName>
    </submittedName>
</protein>
<dbReference type="STRING" id="1150625.Q75_01025"/>
<evidence type="ECO:0000313" key="3">
    <source>
        <dbReference type="Proteomes" id="UP000074108"/>
    </source>
</evidence>
<proteinExistence type="predicted"/>
<feature type="transmembrane region" description="Helical" evidence="1">
    <location>
        <begin position="118"/>
        <end position="139"/>
    </location>
</feature>
<dbReference type="AlphaFoldDB" id="A0A147KCF1"/>
<sequence>MSEFFDWFVHLIEPLLPKKFDRNEGFTIFITILICGWGYILMKIRRTLNRVEVVGVLLFNLLYTTVGDYFLAMPPYDYYDTVDRNSGEFSDILLQNLVYPTTLFILIHYYVRYTINKVGFIIGGTLILTMLEWVSVHYFNLFTYKQWNLGLSSLFYFGVMVLNILFYTLFHRYVRKQQKRGRISSST</sequence>
<gene>
    <name evidence="2" type="ORF">Q75_01025</name>
</gene>
<evidence type="ECO:0000313" key="2">
    <source>
        <dbReference type="EMBL" id="KUP09244.1"/>
    </source>
</evidence>
<feature type="transmembrane region" description="Helical" evidence="1">
    <location>
        <begin position="25"/>
        <end position="42"/>
    </location>
</feature>
<accession>A0A147KCF1</accession>
<comment type="caution">
    <text evidence="2">The sequence shown here is derived from an EMBL/GenBank/DDBJ whole genome shotgun (WGS) entry which is preliminary data.</text>
</comment>
<organism evidence="2 3">
    <name type="scientific">Bacillus coahuilensis p1.1.43</name>
    <dbReference type="NCBI Taxonomy" id="1150625"/>
    <lineage>
        <taxon>Bacteria</taxon>
        <taxon>Bacillati</taxon>
        <taxon>Bacillota</taxon>
        <taxon>Bacilli</taxon>
        <taxon>Bacillales</taxon>
        <taxon>Bacillaceae</taxon>
        <taxon>Bacillus</taxon>
    </lineage>
</organism>
<feature type="transmembrane region" description="Helical" evidence="1">
    <location>
        <begin position="54"/>
        <end position="72"/>
    </location>
</feature>
<dbReference type="OrthoDB" id="2381462at2"/>